<keyword evidence="3" id="KW-1185">Reference proteome</keyword>
<reference evidence="2 3" key="1">
    <citation type="journal article" date="2012" name="Genome Biol.">
        <title>The genome of the polar eukaryotic microalga coccomyxa subellipsoidea reveals traits of cold adaptation.</title>
        <authorList>
            <person name="Blanc G."/>
            <person name="Agarkova I."/>
            <person name="Grimwood J."/>
            <person name="Kuo A."/>
            <person name="Brueggeman A."/>
            <person name="Dunigan D."/>
            <person name="Gurnon J."/>
            <person name="Ladunga I."/>
            <person name="Lindquist E."/>
            <person name="Lucas S."/>
            <person name="Pangilinan J."/>
            <person name="Proschold T."/>
            <person name="Salamov A."/>
            <person name="Schmutz J."/>
            <person name="Weeks D."/>
            <person name="Yamada T."/>
            <person name="Claverie J.M."/>
            <person name="Grigoriev I."/>
            <person name="Van Etten J."/>
            <person name="Lomsadze A."/>
            <person name="Borodovsky M."/>
        </authorList>
    </citation>
    <scope>NUCLEOTIDE SEQUENCE [LARGE SCALE GENOMIC DNA]</scope>
    <source>
        <strain evidence="2 3">C-169</strain>
    </source>
</reference>
<protein>
    <submittedName>
        <fullName evidence="2">Uncharacterized protein</fullName>
    </submittedName>
</protein>
<dbReference type="OrthoDB" id="10533793at2759"/>
<dbReference type="GeneID" id="17039907"/>
<evidence type="ECO:0000313" key="3">
    <source>
        <dbReference type="Proteomes" id="UP000007264"/>
    </source>
</evidence>
<comment type="caution">
    <text evidence="2">The sequence shown here is derived from an EMBL/GenBank/DDBJ whole genome shotgun (WGS) entry which is preliminary data.</text>
</comment>
<name>I0YU53_COCSC</name>
<dbReference type="AlphaFoldDB" id="I0YU53"/>
<evidence type="ECO:0000313" key="2">
    <source>
        <dbReference type="EMBL" id="EIE21922.1"/>
    </source>
</evidence>
<dbReference type="EMBL" id="AGSI01000011">
    <property type="protein sequence ID" value="EIE21922.1"/>
    <property type="molecule type" value="Genomic_DNA"/>
</dbReference>
<dbReference type="KEGG" id="csl:COCSUDRAFT_53894"/>
<feature type="region of interest" description="Disordered" evidence="1">
    <location>
        <begin position="40"/>
        <end position="74"/>
    </location>
</feature>
<organism evidence="2 3">
    <name type="scientific">Coccomyxa subellipsoidea (strain C-169)</name>
    <name type="common">Green microalga</name>
    <dbReference type="NCBI Taxonomy" id="574566"/>
    <lineage>
        <taxon>Eukaryota</taxon>
        <taxon>Viridiplantae</taxon>
        <taxon>Chlorophyta</taxon>
        <taxon>core chlorophytes</taxon>
        <taxon>Trebouxiophyceae</taxon>
        <taxon>Trebouxiophyceae incertae sedis</taxon>
        <taxon>Coccomyxaceae</taxon>
        <taxon>Coccomyxa</taxon>
        <taxon>Coccomyxa subellipsoidea</taxon>
    </lineage>
</organism>
<gene>
    <name evidence="2" type="ORF">COCSUDRAFT_53894</name>
</gene>
<accession>I0YU53</accession>
<sequence length="269" mass="29517">MHSLEVEAGQRIHEDDTWEQVEGALRAGAALEEFLPAECRPTSHKRARRCPENRSDSCTADASDPTEEAQAQQSQQCNDAAEPKQAALASDQAQVKEGPMQRWLVISQLRRALSSSDWEPKILASPSCAGLTKADWCWVFTPPCGTTLEDSMLLHSRAPVPGLLAPWLHLLQIIDSPALGVFVLCIALPHHCRETIWLLTDPNKEEKECQDAKQLVGTCFGRLMLGKLKASDMVILLGTLGLNNQKGPLGVLIDSELRLRYFAATGIAC</sequence>
<dbReference type="Proteomes" id="UP000007264">
    <property type="component" value="Unassembled WGS sequence"/>
</dbReference>
<dbReference type="RefSeq" id="XP_005646466.1">
    <property type="nucleotide sequence ID" value="XM_005646409.1"/>
</dbReference>
<proteinExistence type="predicted"/>
<evidence type="ECO:0000256" key="1">
    <source>
        <dbReference type="SAM" id="MobiDB-lite"/>
    </source>
</evidence>